<dbReference type="GO" id="GO:0004674">
    <property type="term" value="F:protein serine/threonine kinase activity"/>
    <property type="evidence" value="ECO:0007669"/>
    <property type="project" value="TreeGrafter"/>
</dbReference>
<dbReference type="STRING" id="1094619.G4ZZL3"/>
<protein>
    <recommendedName>
        <fullName evidence="3">Protein kinase domain-containing protein</fullName>
    </recommendedName>
</protein>
<sequence>MLLHHDVQRRLASSSRFQDAKLPSNDSYFAFDGTNSDLARQLYFRAKAGDSAAQFKNISVPSAVQARLDELKLDWSKLPGIAQRALLWDSGFGVTKDSQPVPIWTLNGHSMADLAVPLPQFQAAGCEEMACEQPGNTTSYSNLWCGGAQMLKVARCVVEDFEDNDEIHAAMWVTGGNPAEVPTLKVRKHEWKDERDGNSYVVFAVHTLELADEPSWNSCALATQNDGYGSLVLPCYTTANITEGIKNDMEQTKGSLWVARWLSEDYGTAAKATSKGFNLVLLVPIIIGAIIVVLLGALLVLVQRRRRQRSRENQLPDTVASPSSNIRAQGPRSLRDPYTLHVAGAGSRFVNNSTMQSSEYGNATLKALLSSERLSGKRIPYESIVLKRMISKGAYGEVWLGDIVGQQVAVKRLLQNKTHLAEEVEEFAQEIEISASLIHPNIVAFVGVAWNSLNNLAMVIEYFPTGDLQTYLRKNFDLLSLPKDKIPIAAGIALALEYLHARTPPLIHRDLKSKNVLLTKKLEAKLIDFGVSRGRQENSMTAGVGTPYWSAPEILEGRKYTEQADIYSFGVVMSELDTGMIPYQDTLTSDGKKLEPIQILAEVVAGRLRPTLSKDCPQQIRDIFEACCHQDPDQRPTAAQVVKLLQTTDNVAEESS</sequence>
<dbReference type="InterPro" id="IPR001245">
    <property type="entry name" value="Ser-Thr/Tyr_kinase_cat_dom"/>
</dbReference>
<dbReference type="PANTHER" id="PTHR44329">
    <property type="entry name" value="SERINE/THREONINE-PROTEIN KINASE TNNI3K-RELATED"/>
    <property type="match status" value="1"/>
</dbReference>
<dbReference type="CDD" id="cd13999">
    <property type="entry name" value="STKc_MAP3K-like"/>
    <property type="match status" value="1"/>
</dbReference>
<dbReference type="AlphaFoldDB" id="G4ZZL3"/>
<evidence type="ECO:0000256" key="2">
    <source>
        <dbReference type="SAM" id="Phobius"/>
    </source>
</evidence>
<keyword evidence="5" id="KW-1185">Reference proteome</keyword>
<accession>G4ZZL3</accession>
<evidence type="ECO:0000313" key="4">
    <source>
        <dbReference type="EMBL" id="EGZ11213.1"/>
    </source>
</evidence>
<dbReference type="SUPFAM" id="SSF56112">
    <property type="entry name" value="Protein kinase-like (PK-like)"/>
    <property type="match status" value="1"/>
</dbReference>
<dbReference type="InterPro" id="IPR008271">
    <property type="entry name" value="Ser/Thr_kinase_AS"/>
</dbReference>
<dbReference type="PROSITE" id="PS00108">
    <property type="entry name" value="PROTEIN_KINASE_ST"/>
    <property type="match status" value="1"/>
</dbReference>
<dbReference type="OMA" id="DEPAWNT"/>
<feature type="compositionally biased region" description="Polar residues" evidence="1">
    <location>
        <begin position="313"/>
        <end position="327"/>
    </location>
</feature>
<feature type="domain" description="Protein kinase" evidence="3">
    <location>
        <begin position="384"/>
        <end position="648"/>
    </location>
</feature>
<dbReference type="SMART" id="SM00220">
    <property type="entry name" value="S_TKc"/>
    <property type="match status" value="1"/>
</dbReference>
<dbReference type="InterPro" id="IPR011009">
    <property type="entry name" value="Kinase-like_dom_sf"/>
</dbReference>
<gene>
    <name evidence="4" type="ORF">PHYSODRAFT_337957</name>
</gene>
<feature type="region of interest" description="Disordered" evidence="1">
    <location>
        <begin position="311"/>
        <end position="332"/>
    </location>
</feature>
<evidence type="ECO:0000313" key="5">
    <source>
        <dbReference type="Proteomes" id="UP000002640"/>
    </source>
</evidence>
<dbReference type="InterPro" id="IPR000719">
    <property type="entry name" value="Prot_kinase_dom"/>
</dbReference>
<dbReference type="PROSITE" id="PS50011">
    <property type="entry name" value="PROTEIN_KINASE_DOM"/>
    <property type="match status" value="1"/>
</dbReference>
<dbReference type="Proteomes" id="UP000002640">
    <property type="component" value="Unassembled WGS sequence"/>
</dbReference>
<evidence type="ECO:0000259" key="3">
    <source>
        <dbReference type="PROSITE" id="PS50011"/>
    </source>
</evidence>
<feature type="transmembrane region" description="Helical" evidence="2">
    <location>
        <begin position="279"/>
        <end position="302"/>
    </location>
</feature>
<dbReference type="Pfam" id="PF07714">
    <property type="entry name" value="PK_Tyr_Ser-Thr"/>
    <property type="match status" value="1"/>
</dbReference>
<keyword evidence="2" id="KW-1133">Transmembrane helix</keyword>
<dbReference type="InParanoid" id="G4ZZL3"/>
<keyword evidence="2" id="KW-0812">Transmembrane</keyword>
<keyword evidence="2" id="KW-0472">Membrane</keyword>
<name>G4ZZL3_PHYSP</name>
<dbReference type="PANTHER" id="PTHR44329:SF214">
    <property type="entry name" value="PROTEIN KINASE DOMAIN-CONTAINING PROTEIN"/>
    <property type="match status" value="1"/>
</dbReference>
<dbReference type="RefSeq" id="XP_009533958.1">
    <property type="nucleotide sequence ID" value="XM_009535663.1"/>
</dbReference>
<organism evidence="4 5">
    <name type="scientific">Phytophthora sojae (strain P6497)</name>
    <name type="common">Soybean stem and root rot agent</name>
    <name type="synonym">Phytophthora megasperma f. sp. glycines</name>
    <dbReference type="NCBI Taxonomy" id="1094619"/>
    <lineage>
        <taxon>Eukaryota</taxon>
        <taxon>Sar</taxon>
        <taxon>Stramenopiles</taxon>
        <taxon>Oomycota</taxon>
        <taxon>Peronosporomycetes</taxon>
        <taxon>Peronosporales</taxon>
        <taxon>Peronosporaceae</taxon>
        <taxon>Phytophthora</taxon>
    </lineage>
</organism>
<dbReference type="EMBL" id="JH159158">
    <property type="protein sequence ID" value="EGZ11213.1"/>
    <property type="molecule type" value="Genomic_DNA"/>
</dbReference>
<dbReference type="InterPro" id="IPR051681">
    <property type="entry name" value="Ser/Thr_Kinases-Pseudokinases"/>
</dbReference>
<dbReference type="KEGG" id="psoj:PHYSODRAFT_337957"/>
<dbReference type="GO" id="GO:0005524">
    <property type="term" value="F:ATP binding"/>
    <property type="evidence" value="ECO:0007669"/>
    <property type="project" value="InterPro"/>
</dbReference>
<dbReference type="Gene3D" id="1.10.510.10">
    <property type="entry name" value="Transferase(Phosphotransferase) domain 1"/>
    <property type="match status" value="1"/>
</dbReference>
<dbReference type="SMR" id="G4ZZL3"/>
<proteinExistence type="predicted"/>
<dbReference type="PRINTS" id="PR00109">
    <property type="entry name" value="TYRKINASE"/>
</dbReference>
<reference evidence="4 5" key="1">
    <citation type="journal article" date="2006" name="Science">
        <title>Phytophthora genome sequences uncover evolutionary origins and mechanisms of pathogenesis.</title>
        <authorList>
            <person name="Tyler B.M."/>
            <person name="Tripathy S."/>
            <person name="Zhang X."/>
            <person name="Dehal P."/>
            <person name="Jiang R.H."/>
            <person name="Aerts A."/>
            <person name="Arredondo F.D."/>
            <person name="Baxter L."/>
            <person name="Bensasson D."/>
            <person name="Beynon J.L."/>
            <person name="Chapman J."/>
            <person name="Damasceno C.M."/>
            <person name="Dorrance A.E."/>
            <person name="Dou D."/>
            <person name="Dickerman A.W."/>
            <person name="Dubchak I.L."/>
            <person name="Garbelotto M."/>
            <person name="Gijzen M."/>
            <person name="Gordon S.G."/>
            <person name="Govers F."/>
            <person name="Grunwald N.J."/>
            <person name="Huang W."/>
            <person name="Ivors K.L."/>
            <person name="Jones R.W."/>
            <person name="Kamoun S."/>
            <person name="Krampis K."/>
            <person name="Lamour K.H."/>
            <person name="Lee M.K."/>
            <person name="McDonald W.H."/>
            <person name="Medina M."/>
            <person name="Meijer H.J."/>
            <person name="Nordberg E.K."/>
            <person name="Maclean D.J."/>
            <person name="Ospina-Giraldo M.D."/>
            <person name="Morris P.F."/>
            <person name="Phuntumart V."/>
            <person name="Putnam N.H."/>
            <person name="Rash S."/>
            <person name="Rose J.K."/>
            <person name="Sakihama Y."/>
            <person name="Salamov A.A."/>
            <person name="Savidor A."/>
            <person name="Scheuring C.F."/>
            <person name="Smith B.M."/>
            <person name="Sobral B.W."/>
            <person name="Terry A."/>
            <person name="Torto-Alalibo T.A."/>
            <person name="Win J."/>
            <person name="Xu Z."/>
            <person name="Zhang H."/>
            <person name="Grigoriev I.V."/>
            <person name="Rokhsar D.S."/>
            <person name="Boore J.L."/>
        </authorList>
    </citation>
    <scope>NUCLEOTIDE SEQUENCE [LARGE SCALE GENOMIC DNA]</scope>
    <source>
        <strain evidence="4 5">P6497</strain>
    </source>
</reference>
<evidence type="ECO:0000256" key="1">
    <source>
        <dbReference type="SAM" id="MobiDB-lite"/>
    </source>
</evidence>
<dbReference type="Gene3D" id="3.30.200.20">
    <property type="entry name" value="Phosphorylase Kinase, domain 1"/>
    <property type="match status" value="1"/>
</dbReference>
<dbReference type="GeneID" id="20647479"/>